<dbReference type="AlphaFoldDB" id="A0A7M5X472"/>
<sequence>MEDHNENSSNSIEKNLSGSEDAGLELEQEDAKPNMKGWYAAQQGGRPSSKGESAKRWRDEETLELIRLWQENEILYNNKHAMYYSKEEREKTVRDIQGILADKNIHATFEQIWDKLTNLKCYYGSQKREIEHKRSREFKDYESPWKFYSYLGFLDDHLIARKKRDAYVNSHEYKTKGPKRPKFIDECSLYDIKNASPSMVQVYTSPEQPQPNGPGYWHDQPPSMATAITSTTSNVTTTTTSPSDLSKSEDTTFCELMCKMLNQIPESEEKALLKIELQQRVIACRYKS</sequence>
<dbReference type="EnsemblMetazoa" id="CLYHEMT016916.1">
    <property type="protein sequence ID" value="CLYHEMP016916.1"/>
    <property type="gene ID" value="CLYHEMG016916"/>
</dbReference>
<name>A0A7M5X472_9CNID</name>
<evidence type="ECO:0000313" key="4">
    <source>
        <dbReference type="Proteomes" id="UP000594262"/>
    </source>
</evidence>
<feature type="domain" description="MADF" evidence="2">
    <location>
        <begin position="64"/>
        <end position="159"/>
    </location>
</feature>
<feature type="region of interest" description="Disordered" evidence="1">
    <location>
        <begin position="1"/>
        <end position="56"/>
    </location>
</feature>
<dbReference type="Pfam" id="PF10545">
    <property type="entry name" value="MADF_DNA_bdg"/>
    <property type="match status" value="1"/>
</dbReference>
<reference evidence="3" key="1">
    <citation type="submission" date="2021-01" db="UniProtKB">
        <authorList>
            <consortium name="EnsemblMetazoa"/>
        </authorList>
    </citation>
    <scope>IDENTIFICATION</scope>
</reference>
<accession>A0A7M5X472</accession>
<dbReference type="PANTHER" id="PTHR21505:SF12">
    <property type="entry name" value="MADF DOMAIN-CONTAINING PROTEIN-RELATED"/>
    <property type="match status" value="1"/>
</dbReference>
<dbReference type="GeneID" id="136798796"/>
<dbReference type="Proteomes" id="UP000594262">
    <property type="component" value="Unplaced"/>
</dbReference>
<dbReference type="SMART" id="SM00595">
    <property type="entry name" value="MADF"/>
    <property type="match status" value="1"/>
</dbReference>
<protein>
    <recommendedName>
        <fullName evidence="2">MADF domain-containing protein</fullName>
    </recommendedName>
</protein>
<dbReference type="PANTHER" id="PTHR21505">
    <property type="entry name" value="MADF DOMAIN-CONTAINING PROTEIN-RELATED"/>
    <property type="match status" value="1"/>
</dbReference>
<feature type="compositionally biased region" description="Polar residues" evidence="1">
    <location>
        <begin position="7"/>
        <end position="18"/>
    </location>
</feature>
<evidence type="ECO:0000313" key="3">
    <source>
        <dbReference type="EnsemblMetazoa" id="CLYHEMP016916.1"/>
    </source>
</evidence>
<keyword evidence="4" id="KW-1185">Reference proteome</keyword>
<evidence type="ECO:0000259" key="2">
    <source>
        <dbReference type="PROSITE" id="PS51029"/>
    </source>
</evidence>
<dbReference type="InterPro" id="IPR006578">
    <property type="entry name" value="MADF-dom"/>
</dbReference>
<evidence type="ECO:0000256" key="1">
    <source>
        <dbReference type="SAM" id="MobiDB-lite"/>
    </source>
</evidence>
<organism evidence="3 4">
    <name type="scientific">Clytia hemisphaerica</name>
    <dbReference type="NCBI Taxonomy" id="252671"/>
    <lineage>
        <taxon>Eukaryota</taxon>
        <taxon>Metazoa</taxon>
        <taxon>Cnidaria</taxon>
        <taxon>Hydrozoa</taxon>
        <taxon>Hydroidolina</taxon>
        <taxon>Leptothecata</taxon>
        <taxon>Obeliida</taxon>
        <taxon>Clytiidae</taxon>
        <taxon>Clytia</taxon>
    </lineage>
</organism>
<proteinExistence type="predicted"/>
<dbReference type="RefSeq" id="XP_066911567.1">
    <property type="nucleotide sequence ID" value="XM_067055466.1"/>
</dbReference>
<dbReference type="PROSITE" id="PS51029">
    <property type="entry name" value="MADF"/>
    <property type="match status" value="1"/>
</dbReference>
<dbReference type="OrthoDB" id="9909584at2759"/>